<evidence type="ECO:0000256" key="6">
    <source>
        <dbReference type="ARBA" id="ARBA00022692"/>
    </source>
</evidence>
<keyword evidence="10 18" id="KW-1133">Transmembrane helix</keyword>
<dbReference type="SMART" id="SM00181">
    <property type="entry name" value="EGF"/>
    <property type="match status" value="8"/>
</dbReference>
<evidence type="ECO:0000256" key="4">
    <source>
        <dbReference type="ARBA" id="ARBA00022536"/>
    </source>
</evidence>
<feature type="compositionally biased region" description="Basic and acidic residues" evidence="17">
    <location>
        <begin position="1252"/>
        <end position="1261"/>
    </location>
</feature>
<evidence type="ECO:0000256" key="3">
    <source>
        <dbReference type="ARBA" id="ARBA00022475"/>
    </source>
</evidence>
<dbReference type="FunFam" id="2.120.10.30:FF:000033">
    <property type="entry name" value="teneurin-a isoform X3"/>
    <property type="match status" value="1"/>
</dbReference>
<dbReference type="PANTHER" id="PTHR11219">
    <property type="entry name" value="TENEURIN AND N-ACETYLGLUCOSAMINE-1-PHOSPHODIESTER ALPHA-N-ACETYLGLUCOSAMINIDASE"/>
    <property type="match status" value="1"/>
</dbReference>
<feature type="disulfide bond" evidence="16">
    <location>
        <begin position="407"/>
        <end position="416"/>
    </location>
</feature>
<dbReference type="Pfam" id="PF25021">
    <property type="entry name" value="TEN_NHL"/>
    <property type="match status" value="1"/>
</dbReference>
<dbReference type="GO" id="GO:0043005">
    <property type="term" value="C:neuron projection"/>
    <property type="evidence" value="ECO:0007669"/>
    <property type="project" value="UniProtKB-KW"/>
</dbReference>
<feature type="region of interest" description="Disordered" evidence="17">
    <location>
        <begin position="1247"/>
        <end position="1268"/>
    </location>
</feature>
<evidence type="ECO:0000256" key="14">
    <source>
        <dbReference type="ARBA" id="ARBA00034109"/>
    </source>
</evidence>
<dbReference type="InterPro" id="IPR056823">
    <property type="entry name" value="TEN-like_YD-shell"/>
</dbReference>
<evidence type="ECO:0000256" key="8">
    <source>
        <dbReference type="ARBA" id="ARBA00022889"/>
    </source>
</evidence>
<dbReference type="Pfam" id="PF24329">
    <property type="entry name" value="FN-plug_TEN1-4"/>
    <property type="match status" value="1"/>
</dbReference>
<dbReference type="GO" id="GO:0040017">
    <property type="term" value="P:positive regulation of locomotion"/>
    <property type="evidence" value="ECO:0007669"/>
    <property type="project" value="UniProtKB-ARBA"/>
</dbReference>
<dbReference type="SUPFAM" id="SSF49464">
    <property type="entry name" value="Carboxypeptidase regulatory domain-like"/>
    <property type="match status" value="1"/>
</dbReference>
<sequence length="2614" mass="289959">MQRCGTNAERTTTLRYFHQRLDYTSCIIILGQKPSLKRTLDPTGSCIVHPDPKKLGSGPTPVVMPVFPAGRGSAPPPPHYSPYSPSRFNIDKRCRHSCSWKCSAIALLLLSMALTAMLAYFAAVSSMRPSMDPSSCILVEDAKVIAQDEPALDSTLPHTPTEESLPTSTAVHYGGPSPSLAVSTDQQLAPVQPAESAQPPAASTVEIPELGEPHSFTVPPSQFWNSEFRNKQPAFIRFNVSLPWGANFAVYGRRNVAPSITQYDFAEFVKGGRVDHRLRRSVILSPSVVSNHPTRGTKTYDFDPPKHELFKRSSPMLVNVTLLQYLDAGRWFLSVYNDDLRPHEVVLIVEEAEGISTACPNDCSGHGSCYLGKCDCIDGYEGIDCAKSVCPVLCSNHGKYGGGVCHCEEGWKGPECDVPESDCHGDCSGHGTCVDGSCACRPGWTGPACDQVNCLDPTCNNHGTCVAGQCYCKAGWQGANCSSVDQQVYQCLPGCSEHGTYDLETASCVCESFWTGADCSQPWCRLDCGPHGRCDSGRCVCSDGWTGDTCDTLPCDTRCSQHGQCKNGTCVCSQGWNGRHCTLPGCVNGCSRHGSCILQEGEYTCQCSDGWAGVDCSVRLEMECSDDEDNDKDGMMDCSDSECCTHPACAEHIMCLASNDPVEVLLRKQPPSVTASFYQRVKFLVEENSVQSYAHMDEYSERRVSVMRGQVLSPQGLGIVGIRVSVDRDSRFGFTLTRAGGWFDVLVNGGGAVTLQFQRSPFRPMTKTVFVPWNQIVVLGPITMQLSDDSEIFPGGAPPAALALGLGSPLHSAPCLDHDEMLLMPVILSTWMPEKVGGKPGKSLVFAETQMLQESIRIPGSKLHLMYRTSLAPGYLSKVVMRLTRANIPKSLVKVHVRVEIEGSVHTKVYEADPNLTHTFAWNKRNVYKQKVYGVAQAKISVGYEHSTCPIIVWETQTAILQGFDVDISDVGGWSLDIHHHYNFHEGILQKGDGSTVHLKQLARSVKVVMGTGLQRPLICKDCDGVARDARLLTPVALTSGPDGSLYIGDFNLVRRLAPDGSVFTVLQLRTTQVSYQYYLVLSPADGRLYVSDPERHQILKVISLESVAEPAINWEVAVGSGDRCIPGDETSCGDEGPAIQAKLAHPKGLAIAADKTMYIADGTNIRSVDPNGIIHTLIGHHKHHNIWQPIPCKGAIPASQAQLQWPTGLALSALDGSLHFIDDRLVLKLTSDLKVRLVAGTPLHCHSGNDQSKEDGKQDAEEGTSATQTALGPVLALAFSPDGLLYVADIDSQKVNAIRVVDPSGKMAYFAGRVVQNNDKPLCDCFGNNTTPCPCISEVSNSKETLLSTTARFTSISAIAVSPDGIVNVADQGNLHILALEHYLPTQDENGEFRIPYPATEEIYVFNRYGQHISTRDITSEKAKYTFLYSKNTSFGKLSTVTDSSGNKILFLRDYSNVVSAIENTQDHKSELNISGVGFLTKFVEKGRSEIVLDYDAATGLLTSRADTSASGGATYLYNYDYLGRITSSVLPTGEAVSLVSQLSEQDELDVYVTLPVQPNNAGIHKMGLSMHDNTITVRDGMSVVTEAGMLRNRTVVLSGSSQGRVELRPGARHPLLELAMPVQAEMWPMWSRQSSTKHSITNHMATTYTLIGDAAANQHTVHCHLWVNGSKVLGIEYDQGRGKQTIYDREQAPILTVTYNAHGLPTSWKPANSKIVNITYDRFNRMESWKWGVQSESYAYDRHGLLSEVKTKLDGTVRYTYNDLNLVSQITLGSGRKVSLVYDSHAGLRHVVLASGAKHSISCQPSLGFIRFTYTPPGSTKSYLLHYTHAGKLLQVVYPGDGARVLYRYHPSGQLSEIVNGDGITQLKHWADSGLPSRVTHLERDFEYRWDYQYADGLLTEERLDYGPKTGLSNAKFMYQYDDNFRLVNLQGRIGGQTLPEHTVQYNPRTGAKSIMGTFTVSWPTPNETSLSDSTAVFSRFTNKQFQTTQVAVTIHRMEVFRMEYTYDSRNRVSQTRTYTRNVGVNTYTNVKNLTWDSDGQLIAVEAQEPWGFKYDTNGNLLSLIYRGNTIPMEYNAMDRIVKFGEGQYKYDNRGLVVQNAREEKFHYNAKGLLVRATKKGRFDVKYYYDHLDRLATRKDNYGNVTQFFYTNHKRPDEVTHIYSPRDGKLMSLTYDDRGHLIYAQVYRHKYYVATDQCGTPVMIFNQYGEGIREIMRSPYGHIVYDSNPYLYLPVDFCGGLLDMVTSLVHMPGGRVYDPLIGQWMTPMWQETVQKMSNPIKLHLYRFNGNDPINVHQTPHKLGDEKSWLSRLGYDIPSLAPQLSEDFVKIAGLHDSQFNAPFTVTSGFLSHLSEKFMKNRLSTLPQSQIRVNPVDTDEDPIVEDFSPMRSAFDFSRPPKGGVRVRPGADSEPPFGHGILVTRTHEGRAIIHSVPTANSIYRDVLTSVFNNTYMLPFTMVLHGSLQDAFFFVKEDAWRASEDRGQLKRFGTQFNTTFHEKEGETGSGKVLDVRIHRPNAIINLRYGTTTEREKERLLHHAKTAGMKKLWHREREAVRNGLPGSSSKEWTQQEEQELLKQGFVSGFDGEYIRDVKLYPELAEDPFNLRFVKKSR</sequence>
<dbReference type="GO" id="GO:0048513">
    <property type="term" value="P:animal organ development"/>
    <property type="evidence" value="ECO:0007669"/>
    <property type="project" value="UniProtKB-ARBA"/>
</dbReference>
<evidence type="ECO:0000256" key="11">
    <source>
        <dbReference type="ARBA" id="ARBA00023136"/>
    </source>
</evidence>
<dbReference type="PROSITE" id="PS50026">
    <property type="entry name" value="EGF_3"/>
    <property type="match status" value="3"/>
</dbReference>
<protein>
    <recommendedName>
        <fullName evidence="15">Tenascin-like protein</fullName>
    </recommendedName>
</protein>
<dbReference type="GO" id="GO:0007274">
    <property type="term" value="P:neuromuscular synaptic transmission"/>
    <property type="evidence" value="ECO:0007669"/>
    <property type="project" value="UniProtKB-ARBA"/>
</dbReference>
<accession>A0A8S9WVN0</accession>
<dbReference type="InterPro" id="IPR057629">
    <property type="entry name" value="Teneurin1-4_GBD"/>
</dbReference>
<evidence type="ECO:0000256" key="1">
    <source>
        <dbReference type="ARBA" id="ARBA00004167"/>
    </source>
</evidence>
<dbReference type="GO" id="GO:2000331">
    <property type="term" value="P:regulation of terminal button organization"/>
    <property type="evidence" value="ECO:0007669"/>
    <property type="project" value="UniProtKB-ARBA"/>
</dbReference>
<dbReference type="InterPro" id="IPR000742">
    <property type="entry name" value="EGF"/>
</dbReference>
<dbReference type="Pfam" id="PF25024">
    <property type="entry name" value="EGF_TEN"/>
    <property type="match status" value="1"/>
</dbReference>
<dbReference type="SUPFAM" id="SSF63829">
    <property type="entry name" value="Calcium-dependent phosphotriesterase"/>
    <property type="match status" value="1"/>
</dbReference>
<keyword evidence="11 18" id="KW-0472">Membrane</keyword>
<evidence type="ECO:0000256" key="15">
    <source>
        <dbReference type="ARBA" id="ARBA00084038"/>
    </source>
</evidence>
<dbReference type="GO" id="GO:0048790">
    <property type="term" value="P:maintenance of presynaptic active zone structure"/>
    <property type="evidence" value="ECO:0007669"/>
    <property type="project" value="UniProtKB-ARBA"/>
</dbReference>
<dbReference type="GO" id="GO:0043025">
    <property type="term" value="C:neuronal cell body"/>
    <property type="evidence" value="ECO:0007669"/>
    <property type="project" value="UniProtKB-ARBA"/>
</dbReference>
<feature type="domain" description="EGF-like" evidence="19">
    <location>
        <begin position="582"/>
        <end position="617"/>
    </location>
</feature>
<dbReference type="InterPro" id="IPR028916">
    <property type="entry name" value="Tox-GHH_dom"/>
</dbReference>
<proteinExistence type="inferred from homology"/>
<evidence type="ECO:0000256" key="17">
    <source>
        <dbReference type="SAM" id="MobiDB-lite"/>
    </source>
</evidence>
<dbReference type="GO" id="GO:0008045">
    <property type="term" value="P:motor neuron axon guidance"/>
    <property type="evidence" value="ECO:0007669"/>
    <property type="project" value="TreeGrafter"/>
</dbReference>
<dbReference type="CDD" id="cd00054">
    <property type="entry name" value="EGF_CA"/>
    <property type="match status" value="2"/>
</dbReference>
<dbReference type="GO" id="GO:0007155">
    <property type="term" value="P:cell adhesion"/>
    <property type="evidence" value="ECO:0007669"/>
    <property type="project" value="UniProtKB-KW"/>
</dbReference>
<feature type="domain" description="EGF-like" evidence="19">
    <location>
        <begin position="381"/>
        <end position="417"/>
    </location>
</feature>
<dbReference type="GO" id="GO:0051124">
    <property type="term" value="P:synaptic assembly at neuromuscular junction"/>
    <property type="evidence" value="ECO:0007669"/>
    <property type="project" value="UniProtKB-ARBA"/>
</dbReference>
<dbReference type="Gene3D" id="2.10.25.10">
    <property type="entry name" value="Laminin"/>
    <property type="match status" value="7"/>
</dbReference>
<dbReference type="Pfam" id="PF25020">
    <property type="entry name" value="TTR_TEN1-4"/>
    <property type="match status" value="1"/>
</dbReference>
<evidence type="ECO:0000313" key="20">
    <source>
        <dbReference type="EMBL" id="KAF6200158.1"/>
    </source>
</evidence>
<dbReference type="SUPFAM" id="SSF57196">
    <property type="entry name" value="EGF/Laminin"/>
    <property type="match status" value="1"/>
</dbReference>
<reference evidence="20" key="1">
    <citation type="journal article" date="2021" name="Mol. Ecol. Resour.">
        <title>Apolygus lucorum genome provides insights into omnivorousness and mesophyll feeding.</title>
        <authorList>
            <person name="Liu Y."/>
            <person name="Liu H."/>
            <person name="Wang H."/>
            <person name="Huang T."/>
            <person name="Liu B."/>
            <person name="Yang B."/>
            <person name="Yin L."/>
            <person name="Li B."/>
            <person name="Zhang Y."/>
            <person name="Zhang S."/>
            <person name="Jiang F."/>
            <person name="Zhang X."/>
            <person name="Ren Y."/>
            <person name="Wang B."/>
            <person name="Wang S."/>
            <person name="Lu Y."/>
            <person name="Wu K."/>
            <person name="Fan W."/>
            <person name="Wang G."/>
        </authorList>
    </citation>
    <scope>NUCLEOTIDE SEQUENCE</scope>
    <source>
        <strain evidence="20">12Hb</strain>
    </source>
</reference>
<feature type="region of interest" description="Disordered" evidence="17">
    <location>
        <begin position="149"/>
        <end position="202"/>
    </location>
</feature>
<dbReference type="GO" id="GO:0048499">
    <property type="term" value="P:synaptic vesicle membrane organization"/>
    <property type="evidence" value="ECO:0007669"/>
    <property type="project" value="UniProtKB-ARBA"/>
</dbReference>
<evidence type="ECO:0000256" key="13">
    <source>
        <dbReference type="ARBA" id="ARBA00034102"/>
    </source>
</evidence>
<feature type="disulfide bond" evidence="16">
    <location>
        <begin position="440"/>
        <end position="449"/>
    </location>
</feature>
<feature type="disulfide bond" evidence="16">
    <location>
        <begin position="607"/>
        <end position="616"/>
    </location>
</feature>
<dbReference type="GO" id="GO:0001941">
    <property type="term" value="P:postsynaptic membrane organization"/>
    <property type="evidence" value="ECO:0007669"/>
    <property type="project" value="UniProtKB-ARBA"/>
</dbReference>
<dbReference type="GO" id="GO:0097060">
    <property type="term" value="C:synaptic membrane"/>
    <property type="evidence" value="ECO:0007669"/>
    <property type="project" value="UniProtKB-SubCell"/>
</dbReference>
<keyword evidence="9" id="KW-0524">Neurogenesis</keyword>
<evidence type="ECO:0000256" key="7">
    <source>
        <dbReference type="ARBA" id="ARBA00022737"/>
    </source>
</evidence>
<dbReference type="InterPro" id="IPR057627">
    <property type="entry name" value="FN-plug_TEN1-4"/>
</dbReference>
<keyword evidence="12 16" id="KW-1015">Disulfide bond</keyword>
<name>A0A8S9WVN0_APOLU</name>
<dbReference type="InterPro" id="IPR011042">
    <property type="entry name" value="6-blade_b-propeller_TolB-like"/>
</dbReference>
<dbReference type="GO" id="GO:0034110">
    <property type="term" value="P:regulation of homotypic cell-cell adhesion"/>
    <property type="evidence" value="ECO:0007669"/>
    <property type="project" value="UniProtKB-ARBA"/>
</dbReference>
<dbReference type="GO" id="GO:0099559">
    <property type="term" value="P:maintenance of alignment of postsynaptic density and presynaptic active zone"/>
    <property type="evidence" value="ECO:0007669"/>
    <property type="project" value="UniProtKB-ARBA"/>
</dbReference>
<dbReference type="GO" id="GO:0031594">
    <property type="term" value="C:neuromuscular junction"/>
    <property type="evidence" value="ECO:0007669"/>
    <property type="project" value="UniProtKB-ARBA"/>
</dbReference>
<feature type="transmembrane region" description="Helical" evidence="18">
    <location>
        <begin position="102"/>
        <end position="123"/>
    </location>
</feature>
<gene>
    <name evidence="20" type="ORF">GE061_006459</name>
</gene>
<dbReference type="PROSITE" id="PS00022">
    <property type="entry name" value="EGF_1"/>
    <property type="match status" value="3"/>
</dbReference>
<dbReference type="InterPro" id="IPR008969">
    <property type="entry name" value="CarboxyPept-like_regulatory"/>
</dbReference>
<feature type="domain" description="EGF-like" evidence="19">
    <location>
        <begin position="419"/>
        <end position="450"/>
    </location>
</feature>
<evidence type="ECO:0000256" key="18">
    <source>
        <dbReference type="SAM" id="Phobius"/>
    </source>
</evidence>
<evidence type="ECO:0000256" key="12">
    <source>
        <dbReference type="ARBA" id="ARBA00023157"/>
    </source>
</evidence>
<dbReference type="Pfam" id="PF23093">
    <property type="entry name" value="GBD_Tenm3"/>
    <property type="match status" value="1"/>
</dbReference>
<dbReference type="GO" id="GO:0046982">
    <property type="term" value="F:protein heterodimerization activity"/>
    <property type="evidence" value="ECO:0007669"/>
    <property type="project" value="UniProtKB-ARBA"/>
</dbReference>
<feature type="disulfide bond" evidence="16">
    <location>
        <begin position="423"/>
        <end position="433"/>
    </location>
</feature>
<dbReference type="GO" id="GO:0016200">
    <property type="term" value="P:synaptic target attraction"/>
    <property type="evidence" value="ECO:0007669"/>
    <property type="project" value="UniProtKB-ARBA"/>
</dbReference>
<evidence type="ECO:0000259" key="19">
    <source>
        <dbReference type="PROSITE" id="PS50026"/>
    </source>
</evidence>
<comment type="caution">
    <text evidence="20">The sequence shown here is derived from an EMBL/GenBank/DDBJ whole genome shotgun (WGS) entry which is preliminary data.</text>
</comment>
<feature type="compositionally biased region" description="Low complexity" evidence="17">
    <location>
        <begin position="189"/>
        <end position="202"/>
    </location>
</feature>
<dbReference type="GO" id="GO:0034116">
    <property type="term" value="P:positive regulation of heterotypic cell-cell adhesion"/>
    <property type="evidence" value="ECO:0007669"/>
    <property type="project" value="UniProtKB-ARBA"/>
</dbReference>
<keyword evidence="7" id="KW-0677">Repeat</keyword>
<dbReference type="InterPro" id="IPR056822">
    <property type="entry name" value="TEN_NHL"/>
</dbReference>
<feature type="compositionally biased region" description="Polar residues" evidence="17">
    <location>
        <begin position="156"/>
        <end position="170"/>
    </location>
</feature>
<keyword evidence="4 16" id="KW-0245">EGF-like domain</keyword>
<keyword evidence="5" id="KW-0771">Synaptosome</keyword>
<dbReference type="EMBL" id="WIXP02000014">
    <property type="protein sequence ID" value="KAF6200158.1"/>
    <property type="molecule type" value="Genomic_DNA"/>
</dbReference>
<comment type="caution">
    <text evidence="16">Lacks conserved residue(s) required for the propagation of feature annotation.</text>
</comment>
<evidence type="ECO:0000313" key="21">
    <source>
        <dbReference type="Proteomes" id="UP000466442"/>
    </source>
</evidence>
<evidence type="ECO:0000256" key="9">
    <source>
        <dbReference type="ARBA" id="ARBA00022902"/>
    </source>
</evidence>
<dbReference type="PROSITE" id="PS01186">
    <property type="entry name" value="EGF_2"/>
    <property type="match status" value="3"/>
</dbReference>
<dbReference type="Gene3D" id="2.120.10.30">
    <property type="entry name" value="TolB, C-terminal domain"/>
    <property type="match status" value="2"/>
</dbReference>
<evidence type="ECO:0000256" key="16">
    <source>
        <dbReference type="PROSITE-ProRule" id="PRU00076"/>
    </source>
</evidence>
<keyword evidence="6 18" id="KW-0812">Transmembrane</keyword>
<feature type="disulfide bond" evidence="16">
    <location>
        <begin position="586"/>
        <end position="596"/>
    </location>
</feature>
<dbReference type="OrthoDB" id="442731at2759"/>
<evidence type="ECO:0000256" key="2">
    <source>
        <dbReference type="ARBA" id="ARBA00009385"/>
    </source>
</evidence>
<dbReference type="Gene3D" id="2.180.10.10">
    <property type="entry name" value="RHS repeat-associated core"/>
    <property type="match status" value="2"/>
</dbReference>
<dbReference type="FunFam" id="2.10.25.10:FF:000013">
    <property type="entry name" value="Teneurin transmembrane protein 4"/>
    <property type="match status" value="1"/>
</dbReference>
<keyword evidence="5" id="KW-0770">Synapse</keyword>
<dbReference type="GO" id="GO:0042803">
    <property type="term" value="F:protein homodimerization activity"/>
    <property type="evidence" value="ECO:0007669"/>
    <property type="project" value="UniProtKB-ARBA"/>
</dbReference>
<keyword evidence="21" id="KW-1185">Reference proteome</keyword>
<comment type="subcellular location">
    <subcellularLocation>
        <location evidence="1">Membrane</location>
        <topology evidence="1">Single-pass membrane protein</topology>
    </subcellularLocation>
    <subcellularLocation>
        <location evidence="13">Synapse</location>
        <location evidence="13">Synaptosome</location>
    </subcellularLocation>
    <subcellularLocation>
        <location evidence="14">Synaptic cell membrane</location>
    </subcellularLocation>
</comment>
<comment type="similarity">
    <text evidence="2">Belongs to the tenascin family. Teneurin subfamily.</text>
</comment>
<dbReference type="Pfam" id="PF15636">
    <property type="entry name" value="Tox-GHH"/>
    <property type="match status" value="1"/>
</dbReference>
<dbReference type="InterPro" id="IPR051216">
    <property type="entry name" value="Teneurin"/>
</dbReference>
<dbReference type="CDD" id="cd00055">
    <property type="entry name" value="EGF_Lam"/>
    <property type="match status" value="1"/>
</dbReference>
<dbReference type="InterPro" id="IPR056820">
    <property type="entry name" value="TEN_TTR-like"/>
</dbReference>
<dbReference type="InterPro" id="IPR002049">
    <property type="entry name" value="LE_dom"/>
</dbReference>
<evidence type="ECO:0000256" key="10">
    <source>
        <dbReference type="ARBA" id="ARBA00022989"/>
    </source>
</evidence>
<dbReference type="FunFam" id="2.10.25.10:FF:000021">
    <property type="entry name" value="Teneurin transmembrane protein 2"/>
    <property type="match status" value="2"/>
</dbReference>
<dbReference type="Proteomes" id="UP000466442">
    <property type="component" value="Unassembled WGS sequence"/>
</dbReference>
<evidence type="ECO:0000256" key="5">
    <source>
        <dbReference type="ARBA" id="ARBA00022599"/>
    </source>
</evidence>
<organism evidence="20 21">
    <name type="scientific">Apolygus lucorum</name>
    <name type="common">Small green plant bug</name>
    <name type="synonym">Lygocoris lucorum</name>
    <dbReference type="NCBI Taxonomy" id="248454"/>
    <lineage>
        <taxon>Eukaryota</taxon>
        <taxon>Metazoa</taxon>
        <taxon>Ecdysozoa</taxon>
        <taxon>Arthropoda</taxon>
        <taxon>Hexapoda</taxon>
        <taxon>Insecta</taxon>
        <taxon>Pterygota</taxon>
        <taxon>Neoptera</taxon>
        <taxon>Paraneoptera</taxon>
        <taxon>Hemiptera</taxon>
        <taxon>Heteroptera</taxon>
        <taxon>Panheteroptera</taxon>
        <taxon>Cimicomorpha</taxon>
        <taxon>Miridae</taxon>
        <taxon>Mirini</taxon>
        <taxon>Apolygus</taxon>
    </lineage>
</organism>
<dbReference type="GO" id="GO:0097090">
    <property type="term" value="P:presynaptic membrane organization"/>
    <property type="evidence" value="ECO:0007669"/>
    <property type="project" value="UniProtKB-ARBA"/>
</dbReference>
<dbReference type="PANTHER" id="PTHR11219:SF69">
    <property type="entry name" value="TENEURIN-A"/>
    <property type="match status" value="1"/>
</dbReference>
<keyword evidence="3" id="KW-1003">Cell membrane</keyword>
<dbReference type="Pfam" id="PF25023">
    <property type="entry name" value="TEN_YD-shell"/>
    <property type="match status" value="1"/>
</dbReference>
<keyword evidence="8" id="KW-0130">Cell adhesion</keyword>